<dbReference type="PANTHER" id="PTHR48081:SF13">
    <property type="entry name" value="ALPHA_BETA HYDROLASE"/>
    <property type="match status" value="1"/>
</dbReference>
<dbReference type="Gene3D" id="3.40.50.1820">
    <property type="entry name" value="alpha/beta hydrolase"/>
    <property type="match status" value="1"/>
</dbReference>
<feature type="chain" id="PRO_5002664164" evidence="2">
    <location>
        <begin position="24"/>
        <end position="298"/>
    </location>
</feature>
<proteinExistence type="predicted"/>
<accession>A3ZXE9</accession>
<dbReference type="HOGENOM" id="CLU_012494_4_0_0"/>
<dbReference type="SUPFAM" id="SSF53474">
    <property type="entry name" value="alpha/beta-Hydrolases"/>
    <property type="match status" value="1"/>
</dbReference>
<evidence type="ECO:0000313" key="4">
    <source>
        <dbReference type="EMBL" id="EAQ78739.1"/>
    </source>
</evidence>
<organism evidence="4 5">
    <name type="scientific">Blastopirellula marina DSM 3645</name>
    <dbReference type="NCBI Taxonomy" id="314230"/>
    <lineage>
        <taxon>Bacteria</taxon>
        <taxon>Pseudomonadati</taxon>
        <taxon>Planctomycetota</taxon>
        <taxon>Planctomycetia</taxon>
        <taxon>Pirellulales</taxon>
        <taxon>Pirellulaceae</taxon>
        <taxon>Blastopirellula</taxon>
    </lineage>
</organism>
<dbReference type="STRING" id="314230.DSM3645_29596"/>
<reference evidence="4 5" key="1">
    <citation type="submission" date="2006-02" db="EMBL/GenBank/DDBJ databases">
        <authorList>
            <person name="Amann R."/>
            <person name="Ferriera S."/>
            <person name="Johnson J."/>
            <person name="Kravitz S."/>
            <person name="Halpern A."/>
            <person name="Remington K."/>
            <person name="Beeson K."/>
            <person name="Tran B."/>
            <person name="Rogers Y.-H."/>
            <person name="Friedman R."/>
            <person name="Venter J.C."/>
        </authorList>
    </citation>
    <scope>NUCLEOTIDE SEQUENCE [LARGE SCALE GENOMIC DNA]</scope>
    <source>
        <strain evidence="4 5">DSM 3645</strain>
    </source>
</reference>
<dbReference type="eggNOG" id="COG0657">
    <property type="taxonomic scope" value="Bacteria"/>
</dbReference>
<dbReference type="InterPro" id="IPR029058">
    <property type="entry name" value="AB_hydrolase_fold"/>
</dbReference>
<dbReference type="AlphaFoldDB" id="A3ZXE9"/>
<evidence type="ECO:0000313" key="5">
    <source>
        <dbReference type="Proteomes" id="UP000004358"/>
    </source>
</evidence>
<evidence type="ECO:0000256" key="1">
    <source>
        <dbReference type="ARBA" id="ARBA00022801"/>
    </source>
</evidence>
<feature type="domain" description="BD-FAE-like" evidence="3">
    <location>
        <begin position="45"/>
        <end position="252"/>
    </location>
</feature>
<dbReference type="EMBL" id="AANZ01000018">
    <property type="protein sequence ID" value="EAQ78739.1"/>
    <property type="molecule type" value="Genomic_DNA"/>
</dbReference>
<evidence type="ECO:0000259" key="3">
    <source>
        <dbReference type="Pfam" id="PF20434"/>
    </source>
</evidence>
<evidence type="ECO:0000256" key="2">
    <source>
        <dbReference type="SAM" id="SignalP"/>
    </source>
</evidence>
<dbReference type="Proteomes" id="UP000004358">
    <property type="component" value="Unassembled WGS sequence"/>
</dbReference>
<name>A3ZXE9_9BACT</name>
<gene>
    <name evidence="4" type="ORF">DSM3645_29596</name>
</gene>
<keyword evidence="1" id="KW-0378">Hydrolase</keyword>
<dbReference type="PANTHER" id="PTHR48081">
    <property type="entry name" value="AB HYDROLASE SUPERFAMILY PROTEIN C4A8.06C"/>
    <property type="match status" value="1"/>
</dbReference>
<dbReference type="RefSeq" id="WP_002653925.1">
    <property type="nucleotide sequence ID" value="NZ_CH672376.1"/>
</dbReference>
<sequence>MLRKLSLLSLFLLTGFLVTQARAADSTIDRDVVYGTVGDMKLLADVYSPAEKSDAPRPVVLLIHGGGWRGGNKQAGTVVAIGKMLAKQGYVAVSINYRLVKDGADGQIENQWPAAIDDCRQAVRWIRENAEKLNVDPTKIGAAGDSAGGHLVSLLGTTDAAKPGEPSTRVQAVVNIYGPGDLTKDWTKYEISANLAVQEMIDRFLKKGNEENQIAASPTLHVDAQSANFLILQGGKDQLVPPSQTEALHEALKKAGRQSEFVLYENDGHGFGPATGLQALMKAMTFFERELKGESAAK</sequence>
<keyword evidence="2" id="KW-0732">Signal</keyword>
<dbReference type="GO" id="GO:0016787">
    <property type="term" value="F:hydrolase activity"/>
    <property type="evidence" value="ECO:0007669"/>
    <property type="project" value="UniProtKB-KW"/>
</dbReference>
<dbReference type="InterPro" id="IPR049492">
    <property type="entry name" value="BD-FAE-like_dom"/>
</dbReference>
<dbReference type="OrthoDB" id="265201at2"/>
<dbReference type="InterPro" id="IPR050300">
    <property type="entry name" value="GDXG_lipolytic_enzyme"/>
</dbReference>
<dbReference type="Pfam" id="PF20434">
    <property type="entry name" value="BD-FAE"/>
    <property type="match status" value="1"/>
</dbReference>
<protein>
    <submittedName>
        <fullName evidence="4">Probable lipase/esterase</fullName>
    </submittedName>
</protein>
<feature type="signal peptide" evidence="2">
    <location>
        <begin position="1"/>
        <end position="23"/>
    </location>
</feature>
<comment type="caution">
    <text evidence="4">The sequence shown here is derived from an EMBL/GenBank/DDBJ whole genome shotgun (WGS) entry which is preliminary data.</text>
</comment>